<dbReference type="AlphaFoldDB" id="A0AAJ0Y670"/>
<evidence type="ECO:0000313" key="1">
    <source>
        <dbReference type="EMBL" id="ARX33174.1"/>
    </source>
</evidence>
<proteinExistence type="predicted"/>
<dbReference type="Proteomes" id="UP000195540">
    <property type="component" value="Chromosome"/>
</dbReference>
<protein>
    <submittedName>
        <fullName evidence="1">Uncharacterized protein</fullName>
    </submittedName>
</protein>
<dbReference type="RefSeq" id="WP_049256505.1">
    <property type="nucleotide sequence ID" value="NZ_BGKS01000001.1"/>
</dbReference>
<reference evidence="1 2" key="1">
    <citation type="submission" date="2017-05" db="EMBL/GenBank/DDBJ databases">
        <title>Whole genome sequencing of Proteus mirabilis AR_0155.</title>
        <authorList>
            <person name="Conlan S."/>
            <person name="Thomas P.J."/>
            <person name="Mullikin J."/>
            <person name="Frank K.M."/>
            <person name="Segre J.A."/>
        </authorList>
    </citation>
    <scope>NUCLEOTIDE SEQUENCE [LARGE SCALE GENOMIC DNA]</scope>
    <source>
        <strain evidence="1 2">AR_0155</strain>
    </source>
</reference>
<accession>A0AAJ0Y670</accession>
<sequence length="222" mass="25674">MMGRKLNFIGIILIIISLLLSQVESKIDIKNSDKRFLLFISLNTFTASDKLTSLISELEYSIKQVDHPFDKVIYGYVSVFLSAYYHKNKAYSQAAQTIKKAFFYLDEVVEKNPTNWRLIYLRLRMDAFTPRYLGRCVVAKKDSQQLLENININSELIPMINYMYARALFSCEQVTQAKKIMAQLLQENEASKKIARYSFTSVPPWLSIEKTAVIQPITLESD</sequence>
<name>A0AAJ0Y670_PROMI</name>
<dbReference type="EMBL" id="CP021694">
    <property type="protein sequence ID" value="ARX33174.1"/>
    <property type="molecule type" value="Genomic_DNA"/>
</dbReference>
<organism evidence="1 2">
    <name type="scientific">Proteus mirabilis</name>
    <dbReference type="NCBI Taxonomy" id="584"/>
    <lineage>
        <taxon>Bacteria</taxon>
        <taxon>Pseudomonadati</taxon>
        <taxon>Pseudomonadota</taxon>
        <taxon>Gammaproteobacteria</taxon>
        <taxon>Enterobacterales</taxon>
        <taxon>Morganellaceae</taxon>
        <taxon>Proteus</taxon>
    </lineage>
</organism>
<evidence type="ECO:0000313" key="2">
    <source>
        <dbReference type="Proteomes" id="UP000195540"/>
    </source>
</evidence>
<gene>
    <name evidence="1" type="ORF">AM402_03115</name>
</gene>